<dbReference type="EMBL" id="BLXT01005270">
    <property type="protein sequence ID" value="GFO21621.1"/>
    <property type="molecule type" value="Genomic_DNA"/>
</dbReference>
<accession>A0AAV4BME0</accession>
<evidence type="ECO:0000313" key="2">
    <source>
        <dbReference type="Proteomes" id="UP000735302"/>
    </source>
</evidence>
<gene>
    <name evidence="1" type="ORF">PoB_004812600</name>
</gene>
<dbReference type="Proteomes" id="UP000735302">
    <property type="component" value="Unassembled WGS sequence"/>
</dbReference>
<comment type="caution">
    <text evidence="1">The sequence shown here is derived from an EMBL/GenBank/DDBJ whole genome shotgun (WGS) entry which is preliminary data.</text>
</comment>
<reference evidence="1 2" key="1">
    <citation type="journal article" date="2021" name="Elife">
        <title>Chloroplast acquisition without the gene transfer in kleptoplastic sea slugs, Plakobranchus ocellatus.</title>
        <authorList>
            <person name="Maeda T."/>
            <person name="Takahashi S."/>
            <person name="Yoshida T."/>
            <person name="Shimamura S."/>
            <person name="Takaki Y."/>
            <person name="Nagai Y."/>
            <person name="Toyoda A."/>
            <person name="Suzuki Y."/>
            <person name="Arimoto A."/>
            <person name="Ishii H."/>
            <person name="Satoh N."/>
            <person name="Nishiyama T."/>
            <person name="Hasebe M."/>
            <person name="Maruyama T."/>
            <person name="Minagawa J."/>
            <person name="Obokata J."/>
            <person name="Shigenobu S."/>
        </authorList>
    </citation>
    <scope>NUCLEOTIDE SEQUENCE [LARGE SCALE GENOMIC DNA]</scope>
</reference>
<evidence type="ECO:0000313" key="1">
    <source>
        <dbReference type="EMBL" id="GFO21621.1"/>
    </source>
</evidence>
<dbReference type="AlphaFoldDB" id="A0AAV4BME0"/>
<organism evidence="1 2">
    <name type="scientific">Plakobranchus ocellatus</name>
    <dbReference type="NCBI Taxonomy" id="259542"/>
    <lineage>
        <taxon>Eukaryota</taxon>
        <taxon>Metazoa</taxon>
        <taxon>Spiralia</taxon>
        <taxon>Lophotrochozoa</taxon>
        <taxon>Mollusca</taxon>
        <taxon>Gastropoda</taxon>
        <taxon>Heterobranchia</taxon>
        <taxon>Euthyneura</taxon>
        <taxon>Panpulmonata</taxon>
        <taxon>Sacoglossa</taxon>
        <taxon>Placobranchoidea</taxon>
        <taxon>Plakobranchidae</taxon>
        <taxon>Plakobranchus</taxon>
    </lineage>
</organism>
<proteinExistence type="predicted"/>
<keyword evidence="2" id="KW-1185">Reference proteome</keyword>
<protein>
    <submittedName>
        <fullName evidence="1">Uncharacterized protein</fullName>
    </submittedName>
</protein>
<name>A0AAV4BME0_9GAST</name>
<sequence length="104" mass="11666">MTSPFKVMTTASPRALQTFAIMVLYTEAENSATGLWVISGFKALRQARAPVAGLEAATEGSLQISRWTPKPMCHRRPPVRRWTSLDKNRWSLNAIFRVSETSLD</sequence>